<proteinExistence type="predicted"/>
<keyword evidence="2" id="KW-1185">Reference proteome</keyword>
<dbReference type="Proteomes" id="UP000240883">
    <property type="component" value="Unassembled WGS sequence"/>
</dbReference>
<name>A0A2T2PCD1_CORCC</name>
<dbReference type="AlphaFoldDB" id="A0A2T2PCD1"/>
<protein>
    <submittedName>
        <fullName evidence="1">Uncharacterized protein</fullName>
    </submittedName>
</protein>
<dbReference type="OrthoDB" id="3920403at2759"/>
<evidence type="ECO:0000313" key="2">
    <source>
        <dbReference type="Proteomes" id="UP000240883"/>
    </source>
</evidence>
<reference evidence="1 2" key="1">
    <citation type="journal article" date="2018" name="Front. Microbiol.">
        <title>Genome-Wide Analysis of Corynespora cassiicola Leaf Fall Disease Putative Effectors.</title>
        <authorList>
            <person name="Lopez D."/>
            <person name="Ribeiro S."/>
            <person name="Label P."/>
            <person name="Fumanal B."/>
            <person name="Venisse J.S."/>
            <person name="Kohler A."/>
            <person name="de Oliveira R.R."/>
            <person name="Labutti K."/>
            <person name="Lipzen A."/>
            <person name="Lail K."/>
            <person name="Bauer D."/>
            <person name="Ohm R.A."/>
            <person name="Barry K.W."/>
            <person name="Spatafora J."/>
            <person name="Grigoriev I.V."/>
            <person name="Martin F.M."/>
            <person name="Pujade-Renaud V."/>
        </authorList>
    </citation>
    <scope>NUCLEOTIDE SEQUENCE [LARGE SCALE GENOMIC DNA]</scope>
    <source>
        <strain evidence="1 2">Philippines</strain>
    </source>
</reference>
<organism evidence="1 2">
    <name type="scientific">Corynespora cassiicola Philippines</name>
    <dbReference type="NCBI Taxonomy" id="1448308"/>
    <lineage>
        <taxon>Eukaryota</taxon>
        <taxon>Fungi</taxon>
        <taxon>Dikarya</taxon>
        <taxon>Ascomycota</taxon>
        <taxon>Pezizomycotina</taxon>
        <taxon>Dothideomycetes</taxon>
        <taxon>Pleosporomycetidae</taxon>
        <taxon>Pleosporales</taxon>
        <taxon>Corynesporascaceae</taxon>
        <taxon>Corynespora</taxon>
    </lineage>
</organism>
<accession>A0A2T2PCD1</accession>
<sequence length="228" mass="24987">MDLDIATSLPLSPVTSNNNPLSPSLIPELALLPHPLAAQSLPVGQLVSKTSKHNPSALEDRDYDDIGTRWYKDVIIFNEADGRFVESLGGTHLVQKKLETGAEVGTIEAEEQRVRLLKDPVAAFNKVLQEQAVREWLKGNKEAGFVVAKREVTNANYKRARLVDVGNGNFEVIREVGGEGKGGKRRDSGLEVQTNSKRDVVGVVTRKIVVNGDEFSLGDEELGADFWN</sequence>
<gene>
    <name evidence="1" type="ORF">BS50DRAFT_37724</name>
</gene>
<dbReference type="EMBL" id="KZ678128">
    <property type="protein sequence ID" value="PSN75312.1"/>
    <property type="molecule type" value="Genomic_DNA"/>
</dbReference>
<evidence type="ECO:0000313" key="1">
    <source>
        <dbReference type="EMBL" id="PSN75312.1"/>
    </source>
</evidence>